<organism evidence="1 2">
    <name type="scientific">Paraburkholderia phymatum</name>
    <dbReference type="NCBI Taxonomy" id="148447"/>
    <lineage>
        <taxon>Bacteria</taxon>
        <taxon>Pseudomonadati</taxon>
        <taxon>Pseudomonadota</taxon>
        <taxon>Betaproteobacteria</taxon>
        <taxon>Burkholderiales</taxon>
        <taxon>Burkholderiaceae</taxon>
        <taxon>Paraburkholderia</taxon>
    </lineage>
</organism>
<dbReference type="EMBL" id="JBFRCH010000036">
    <property type="protein sequence ID" value="MEX3936692.1"/>
    <property type="molecule type" value="Genomic_DNA"/>
</dbReference>
<name>A0ACC6UAU2_9BURK</name>
<gene>
    <name evidence="1" type="ORF">AB4Y32_33855</name>
</gene>
<keyword evidence="2" id="KW-1185">Reference proteome</keyword>
<proteinExistence type="predicted"/>
<dbReference type="Proteomes" id="UP001558850">
    <property type="component" value="Unassembled WGS sequence"/>
</dbReference>
<comment type="caution">
    <text evidence="1">The sequence shown here is derived from an EMBL/GenBank/DDBJ whole genome shotgun (WGS) entry which is preliminary data.</text>
</comment>
<sequence length="66" mass="6920">MAAAGLPVDARYMIEGTLSRASRFEGMTRILSCNARPTAVIVENPPCGAGAMRALVVVRQALFAVA</sequence>
<protein>
    <submittedName>
        <fullName evidence="1">Uncharacterized protein</fullName>
    </submittedName>
</protein>
<evidence type="ECO:0000313" key="1">
    <source>
        <dbReference type="EMBL" id="MEX3936692.1"/>
    </source>
</evidence>
<reference evidence="1" key="1">
    <citation type="submission" date="2024-07" db="EMBL/GenBank/DDBJ databases">
        <title>A survey of Mimosa microsymbionts across Brazilian biomes reveals a high diversity of Paraburkholderia nodulating endemic species, but also that Cupriavidus is common as a symbiont of widespread species.</title>
        <authorList>
            <person name="Rouws L."/>
            <person name="Barauna A."/>
            <person name="Beukes C."/>
            <person name="Rouws J.R.C."/>
            <person name="De Faria S.M."/>
            <person name="Gross E."/>
            <person name="Bueno Dos Reis Junior F."/>
            <person name="Simon M.F."/>
            <person name="Maluk M."/>
            <person name="Odee D.W."/>
            <person name="Kenicer G."/>
            <person name="Young J.P.W."/>
            <person name="Reis V.M."/>
            <person name="Zilli J."/>
            <person name="James E.K."/>
        </authorList>
    </citation>
    <scope>NUCLEOTIDE SEQUENCE</scope>
    <source>
        <strain evidence="1">EG181B</strain>
    </source>
</reference>
<accession>A0ACC6UAU2</accession>
<evidence type="ECO:0000313" key="2">
    <source>
        <dbReference type="Proteomes" id="UP001558850"/>
    </source>
</evidence>